<dbReference type="InterPro" id="IPR005215">
    <property type="entry name" value="Trig_fac"/>
</dbReference>
<keyword evidence="15" id="KW-1185">Reference proteome</keyword>
<keyword evidence="10" id="KW-0131">Cell cycle</keyword>
<evidence type="ECO:0000256" key="3">
    <source>
        <dbReference type="ARBA" id="ARBA00005464"/>
    </source>
</evidence>
<evidence type="ECO:0000256" key="1">
    <source>
        <dbReference type="ARBA" id="ARBA00000971"/>
    </source>
</evidence>
<dbReference type="SUPFAM" id="SSF109998">
    <property type="entry name" value="Triger factor/SurA peptide-binding domain-like"/>
    <property type="match status" value="1"/>
</dbReference>
<feature type="domain" description="Trigger factor C-terminal" evidence="13">
    <location>
        <begin position="270"/>
        <end position="427"/>
    </location>
</feature>
<evidence type="ECO:0000256" key="2">
    <source>
        <dbReference type="ARBA" id="ARBA00004496"/>
    </source>
</evidence>
<dbReference type="Gene3D" id="1.10.3120.10">
    <property type="entry name" value="Trigger factor, C-terminal domain"/>
    <property type="match status" value="1"/>
</dbReference>
<comment type="caution">
    <text evidence="14">The sequence shown here is derived from an EMBL/GenBank/DDBJ whole genome shotgun (WGS) entry which is preliminary data.</text>
</comment>
<dbReference type="InterPro" id="IPR027304">
    <property type="entry name" value="Trigger_fact/SurA_dom_sf"/>
</dbReference>
<keyword evidence="9" id="KW-0413">Isomerase</keyword>
<evidence type="ECO:0000256" key="11">
    <source>
        <dbReference type="ARBA" id="ARBA00029986"/>
    </source>
</evidence>
<dbReference type="Pfam" id="PF05698">
    <property type="entry name" value="Trigger_C"/>
    <property type="match status" value="1"/>
</dbReference>
<evidence type="ECO:0000256" key="7">
    <source>
        <dbReference type="ARBA" id="ARBA00023110"/>
    </source>
</evidence>
<keyword evidence="7" id="KW-0697">Rotamase</keyword>
<dbReference type="InterPro" id="IPR046357">
    <property type="entry name" value="PPIase_dom_sf"/>
</dbReference>
<keyword evidence="6" id="KW-0132">Cell division</keyword>
<evidence type="ECO:0000256" key="8">
    <source>
        <dbReference type="ARBA" id="ARBA00023186"/>
    </source>
</evidence>
<dbReference type="EMBL" id="JBBNOP010000018">
    <property type="protein sequence ID" value="MEQ3364207.1"/>
    <property type="molecule type" value="Genomic_DNA"/>
</dbReference>
<comment type="catalytic activity">
    <reaction evidence="1">
        <text>[protein]-peptidylproline (omega=180) = [protein]-peptidylproline (omega=0)</text>
        <dbReference type="Rhea" id="RHEA:16237"/>
        <dbReference type="Rhea" id="RHEA-COMP:10747"/>
        <dbReference type="Rhea" id="RHEA-COMP:10748"/>
        <dbReference type="ChEBI" id="CHEBI:83833"/>
        <dbReference type="ChEBI" id="CHEBI:83834"/>
        <dbReference type="EC" id="5.2.1.8"/>
    </reaction>
</comment>
<dbReference type="Pfam" id="PF05697">
    <property type="entry name" value="Trigger_N"/>
    <property type="match status" value="1"/>
</dbReference>
<accession>A0ABV1JGJ0</accession>
<dbReference type="InterPro" id="IPR008880">
    <property type="entry name" value="Trigger_fac_C"/>
</dbReference>
<dbReference type="PIRSF" id="PIRSF003095">
    <property type="entry name" value="Trigger_factor"/>
    <property type="match status" value="1"/>
</dbReference>
<name>A0ABV1JGJ0_9ACTN</name>
<evidence type="ECO:0000256" key="4">
    <source>
        <dbReference type="ARBA" id="ARBA00013194"/>
    </source>
</evidence>
<gene>
    <name evidence="14" type="ORF">AAA083_14595</name>
</gene>
<evidence type="ECO:0000259" key="12">
    <source>
        <dbReference type="Pfam" id="PF05697"/>
    </source>
</evidence>
<evidence type="ECO:0000256" key="6">
    <source>
        <dbReference type="ARBA" id="ARBA00022618"/>
    </source>
</evidence>
<evidence type="ECO:0000256" key="9">
    <source>
        <dbReference type="ARBA" id="ARBA00023235"/>
    </source>
</evidence>
<sequence>MELQSVYDRVDDDHATLSITIKADDVNTLIDQFTIALAYQNNITPEEGQSLEEASAAKLGATAVSERLRASIMGYSFPFAAEGSNVEIVGKPSFTAHGPLARNADFAFEALCTLKPSFSLSSYDPVHITVPPLEVTDQDIERYLDSLAQSHAYLEEDASHAEIRKGDLVELEIETFKDGVRCDQLCSESRTYTTGADMMPPDFDEQVMKMNVGETKTIEYKYPGFTLDENYEPEIEHYTSTVTAKKVQKLIVPNLDDAWIRENMPDVDGVQGLRESAREAIFERKSIEYRHYKNLLSANELVKRFEGEIPPAVFDAVTADILQSFEDQLAQQDMTKEDFLRQQGVTEQQLMAHFDNQVREQLVRQFALDAVARHFDLDVDDNDLDEYFKAAASPGLEAMIRLDFERNGRMQEARQSALRLKANDYVTEHSIMNIS</sequence>
<dbReference type="InterPro" id="IPR037041">
    <property type="entry name" value="Trigger_fac_C_sf"/>
</dbReference>
<dbReference type="Proteomes" id="UP001487305">
    <property type="component" value="Unassembled WGS sequence"/>
</dbReference>
<dbReference type="Gene3D" id="3.10.50.40">
    <property type="match status" value="1"/>
</dbReference>
<evidence type="ECO:0000259" key="13">
    <source>
        <dbReference type="Pfam" id="PF05698"/>
    </source>
</evidence>
<organism evidence="14 15">
    <name type="scientific">Raoultibacter massiliensis</name>
    <dbReference type="NCBI Taxonomy" id="1852371"/>
    <lineage>
        <taxon>Bacteria</taxon>
        <taxon>Bacillati</taxon>
        <taxon>Actinomycetota</taxon>
        <taxon>Coriobacteriia</taxon>
        <taxon>Eggerthellales</taxon>
        <taxon>Eggerthellaceae</taxon>
        <taxon>Raoultibacter</taxon>
    </lineage>
</organism>
<evidence type="ECO:0000313" key="15">
    <source>
        <dbReference type="Proteomes" id="UP001487305"/>
    </source>
</evidence>
<evidence type="ECO:0000313" key="14">
    <source>
        <dbReference type="EMBL" id="MEQ3364207.1"/>
    </source>
</evidence>
<feature type="domain" description="Trigger factor ribosome-binding bacterial" evidence="12">
    <location>
        <begin position="14"/>
        <end position="146"/>
    </location>
</feature>
<dbReference type="InterPro" id="IPR008881">
    <property type="entry name" value="Trigger_fac_ribosome-bd_bac"/>
</dbReference>
<dbReference type="SUPFAM" id="SSF54534">
    <property type="entry name" value="FKBP-like"/>
    <property type="match status" value="1"/>
</dbReference>
<comment type="similarity">
    <text evidence="3">Belongs to the FKBP-type PPIase family. Tig subfamily.</text>
</comment>
<comment type="subcellular location">
    <subcellularLocation>
        <location evidence="2">Cytoplasm</location>
    </subcellularLocation>
</comment>
<keyword evidence="8" id="KW-0143">Chaperone</keyword>
<reference evidence="14 15" key="1">
    <citation type="submission" date="2024-04" db="EMBL/GenBank/DDBJ databases">
        <title>Human intestinal bacterial collection.</title>
        <authorList>
            <person name="Pauvert C."/>
            <person name="Hitch T.C.A."/>
            <person name="Clavel T."/>
        </authorList>
    </citation>
    <scope>NUCLEOTIDE SEQUENCE [LARGE SCALE GENOMIC DNA]</scope>
    <source>
        <strain evidence="14 15">CLA-KB-H42</strain>
    </source>
</reference>
<dbReference type="RefSeq" id="WP_180963635.1">
    <property type="nucleotide sequence ID" value="NZ_JBBNOP010000018.1"/>
</dbReference>
<evidence type="ECO:0000256" key="5">
    <source>
        <dbReference type="ARBA" id="ARBA00016902"/>
    </source>
</evidence>
<proteinExistence type="inferred from homology"/>
<dbReference type="EC" id="5.2.1.8" evidence="4"/>
<protein>
    <recommendedName>
        <fullName evidence="5">Trigger factor</fullName>
        <ecNumber evidence="4">5.2.1.8</ecNumber>
    </recommendedName>
    <alternativeName>
        <fullName evidence="11">PPIase</fullName>
    </alternativeName>
</protein>
<evidence type="ECO:0000256" key="10">
    <source>
        <dbReference type="ARBA" id="ARBA00023306"/>
    </source>
</evidence>